<evidence type="ECO:0000313" key="2">
    <source>
        <dbReference type="EMBL" id="RCK81343.1"/>
    </source>
</evidence>
<accession>A0A367ZT70</accession>
<sequence>MTLYHETSLGPRGQWGHAQSGRWRPRRGQPPSEGSPTGSDRRRP</sequence>
<organism evidence="2 3">
    <name type="scientific">Candidatus Ozemobacter sibiricus</name>
    <dbReference type="NCBI Taxonomy" id="2268124"/>
    <lineage>
        <taxon>Bacteria</taxon>
        <taxon>Candidatus Ozemobacteria</taxon>
        <taxon>Candidatus Ozemobacterales</taxon>
        <taxon>Candidatus Ozemobacteraceae</taxon>
        <taxon>Candidatus Ozemobacter</taxon>
    </lineage>
</organism>
<dbReference type="Proteomes" id="UP000252355">
    <property type="component" value="Unassembled WGS sequence"/>
</dbReference>
<protein>
    <submittedName>
        <fullName evidence="2">Uncharacterized protein</fullName>
    </submittedName>
</protein>
<reference evidence="2 3" key="1">
    <citation type="submission" date="2018-05" db="EMBL/GenBank/DDBJ databases">
        <title>A metagenomic window into the 2 km-deep terrestrial subsurface aquifer revealed taxonomically and functionally diverse microbial community comprising novel uncultured bacterial lineages.</title>
        <authorList>
            <person name="Kadnikov V.V."/>
            <person name="Mardanov A.V."/>
            <person name="Beletsky A.V."/>
            <person name="Banks D."/>
            <person name="Pimenov N.V."/>
            <person name="Frank Y.A."/>
            <person name="Karnachuk O.V."/>
            <person name="Ravin N.V."/>
        </authorList>
    </citation>
    <scope>NUCLEOTIDE SEQUENCE [LARGE SCALE GENOMIC DNA]</scope>
    <source>
        <strain evidence="2">BY5</strain>
    </source>
</reference>
<dbReference type="AlphaFoldDB" id="A0A367ZT70"/>
<gene>
    <name evidence="2" type="ORF">OZSIB_2212</name>
</gene>
<evidence type="ECO:0000256" key="1">
    <source>
        <dbReference type="SAM" id="MobiDB-lite"/>
    </source>
</evidence>
<evidence type="ECO:0000313" key="3">
    <source>
        <dbReference type="Proteomes" id="UP000252355"/>
    </source>
</evidence>
<proteinExistence type="predicted"/>
<name>A0A367ZT70_9BACT</name>
<dbReference type="EMBL" id="QOQW01000002">
    <property type="protein sequence ID" value="RCK81343.1"/>
    <property type="molecule type" value="Genomic_DNA"/>
</dbReference>
<feature type="region of interest" description="Disordered" evidence="1">
    <location>
        <begin position="1"/>
        <end position="44"/>
    </location>
</feature>
<comment type="caution">
    <text evidence="2">The sequence shown here is derived from an EMBL/GenBank/DDBJ whole genome shotgun (WGS) entry which is preliminary data.</text>
</comment>